<evidence type="ECO:0008006" key="3">
    <source>
        <dbReference type="Google" id="ProtNLM"/>
    </source>
</evidence>
<dbReference type="AlphaFoldDB" id="A0A133V6C9"/>
<evidence type="ECO:0000313" key="1">
    <source>
        <dbReference type="EMBL" id="KXB01998.1"/>
    </source>
</evidence>
<organism evidence="1 2">
    <name type="scientific">candidate division MSBL1 archaeon SCGC-AAA261F17</name>
    <dbReference type="NCBI Taxonomy" id="1698274"/>
    <lineage>
        <taxon>Archaea</taxon>
        <taxon>Methanobacteriati</taxon>
        <taxon>Methanobacteriota</taxon>
        <taxon>candidate division MSBL1</taxon>
    </lineage>
</organism>
<dbReference type="Gene3D" id="3.40.720.10">
    <property type="entry name" value="Alkaline Phosphatase, subunit A"/>
    <property type="match status" value="1"/>
</dbReference>
<evidence type="ECO:0000313" key="2">
    <source>
        <dbReference type="Proteomes" id="UP000070035"/>
    </source>
</evidence>
<dbReference type="PATRIC" id="fig|1698274.3.peg.198"/>
<dbReference type="InterPro" id="IPR017850">
    <property type="entry name" value="Alkaline_phosphatase_core_sf"/>
</dbReference>
<proteinExistence type="predicted"/>
<keyword evidence="2" id="KW-1185">Reference proteome</keyword>
<accession>A0A133V6C9</accession>
<reference evidence="1 2" key="1">
    <citation type="journal article" date="2016" name="Sci. Rep.">
        <title>Metabolic traits of an uncultured archaeal lineage -MSBL1- from brine pools of the Red Sea.</title>
        <authorList>
            <person name="Mwirichia R."/>
            <person name="Alam I."/>
            <person name="Rashid M."/>
            <person name="Vinu M."/>
            <person name="Ba-Alawi W."/>
            <person name="Anthony Kamau A."/>
            <person name="Kamanda Ngugi D."/>
            <person name="Goker M."/>
            <person name="Klenk H.P."/>
            <person name="Bajic V."/>
            <person name="Stingl U."/>
        </authorList>
    </citation>
    <scope>NUCLEOTIDE SEQUENCE [LARGE SCALE GENOMIC DNA]</scope>
    <source>
        <strain evidence="1">SCGC-AAA261F17</strain>
    </source>
</reference>
<gene>
    <name evidence="1" type="ORF">AKJ44_01685</name>
</gene>
<comment type="caution">
    <text evidence="1">The sequence shown here is derived from an EMBL/GenBank/DDBJ whole genome shotgun (WGS) entry which is preliminary data.</text>
</comment>
<name>A0A133V6C9_9EURY</name>
<sequence>MIHERDWDCLVILDACPYDYFEKVYEDYSDGKLQKVISAGYSTLGWLKETFGDSKHSGIIYVSGTAYVNSRGLEVIEGFIGVNHFYKVIDVWDHGWSEELETVLPERMSKATRLARAKYPSKRLISHFNQPHYPHLSIGSIREITENSAFIPAKKGIVWERSLVDKVRGFAGTASEEILGAALTCRVRDILNLRRSKPCELIAREYGDRTLYEAYENNLRAALAEVKKLAERLPGKTVVTSDHGELLGEDGLYGHGWRHPLLREVPWLEVEK</sequence>
<dbReference type="Proteomes" id="UP000070035">
    <property type="component" value="Unassembled WGS sequence"/>
</dbReference>
<protein>
    <recommendedName>
        <fullName evidence="3">Sulfatase N-terminal domain-containing protein</fullName>
    </recommendedName>
</protein>
<dbReference type="SUPFAM" id="SSF53649">
    <property type="entry name" value="Alkaline phosphatase-like"/>
    <property type="match status" value="1"/>
</dbReference>
<dbReference type="EMBL" id="LHXY01000017">
    <property type="protein sequence ID" value="KXB01998.1"/>
    <property type="molecule type" value="Genomic_DNA"/>
</dbReference>